<organism evidence="2 3">
    <name type="scientific">Altericroceibacterium endophyticum</name>
    <dbReference type="NCBI Taxonomy" id="1808508"/>
    <lineage>
        <taxon>Bacteria</taxon>
        <taxon>Pseudomonadati</taxon>
        <taxon>Pseudomonadota</taxon>
        <taxon>Alphaproteobacteria</taxon>
        <taxon>Sphingomonadales</taxon>
        <taxon>Erythrobacteraceae</taxon>
        <taxon>Altericroceibacterium</taxon>
    </lineage>
</organism>
<keyword evidence="1" id="KW-0732">Signal</keyword>
<gene>
    <name evidence="2" type="ORF">GRI91_10640</name>
</gene>
<proteinExistence type="predicted"/>
<evidence type="ECO:0000313" key="3">
    <source>
        <dbReference type="Proteomes" id="UP000438476"/>
    </source>
</evidence>
<feature type="signal peptide" evidence="1">
    <location>
        <begin position="1"/>
        <end position="20"/>
    </location>
</feature>
<protein>
    <submittedName>
        <fullName evidence="2">Uncharacterized protein</fullName>
    </submittedName>
</protein>
<dbReference type="PROSITE" id="PS51257">
    <property type="entry name" value="PROKAR_LIPOPROTEIN"/>
    <property type="match status" value="1"/>
</dbReference>
<name>A0A6I4T4M7_9SPHN</name>
<dbReference type="Proteomes" id="UP000438476">
    <property type="component" value="Unassembled WGS sequence"/>
</dbReference>
<sequence length="211" mass="23206">MRYPILAALLIALVGCTAGRAELKCDAATSYLSHELSNTDDEELVYGSLDDEATFNLVGLAEADRVKAVSEFAEEPWFDLKGTSVWQGEAFDEIAKTPDEIRMVRKLFEEPTSANAVTRCSEISTLLQSRSIAFGESAVKSVSAIENRELDAHSKTIADIYLPILSDDDRSALLLVSRSWAPLAGVGLIIKIERQTNGEWLPTRAQQIWVS</sequence>
<dbReference type="RefSeq" id="WP_160736645.1">
    <property type="nucleotide sequence ID" value="NZ_WTYT01000004.1"/>
</dbReference>
<keyword evidence="3" id="KW-1185">Reference proteome</keyword>
<comment type="caution">
    <text evidence="2">The sequence shown here is derived from an EMBL/GenBank/DDBJ whole genome shotgun (WGS) entry which is preliminary data.</text>
</comment>
<evidence type="ECO:0000256" key="1">
    <source>
        <dbReference type="SAM" id="SignalP"/>
    </source>
</evidence>
<reference evidence="2 3" key="1">
    <citation type="submission" date="2019-12" db="EMBL/GenBank/DDBJ databases">
        <title>Genomic-based taxomic classification of the family Erythrobacteraceae.</title>
        <authorList>
            <person name="Xu L."/>
        </authorList>
    </citation>
    <scope>NUCLEOTIDE SEQUENCE [LARGE SCALE GENOMIC DNA]</scope>
    <source>
        <strain evidence="2 3">LMG 29518</strain>
    </source>
</reference>
<feature type="chain" id="PRO_5026305032" evidence="1">
    <location>
        <begin position="21"/>
        <end position="211"/>
    </location>
</feature>
<accession>A0A6I4T4M7</accession>
<dbReference type="OrthoDB" id="9920490at2"/>
<dbReference type="AlphaFoldDB" id="A0A6I4T4M7"/>
<dbReference type="EMBL" id="WTYT01000004">
    <property type="protein sequence ID" value="MXO66214.1"/>
    <property type="molecule type" value="Genomic_DNA"/>
</dbReference>
<evidence type="ECO:0000313" key="2">
    <source>
        <dbReference type="EMBL" id="MXO66214.1"/>
    </source>
</evidence>